<evidence type="ECO:0000313" key="4">
    <source>
        <dbReference type="EMBL" id="OXA37074.1"/>
    </source>
</evidence>
<feature type="domain" description="DUF4806" evidence="3">
    <location>
        <begin position="263"/>
        <end position="344"/>
    </location>
</feature>
<organism evidence="4 5">
    <name type="scientific">Folsomia candida</name>
    <name type="common">Springtail</name>
    <dbReference type="NCBI Taxonomy" id="158441"/>
    <lineage>
        <taxon>Eukaryota</taxon>
        <taxon>Metazoa</taxon>
        <taxon>Ecdysozoa</taxon>
        <taxon>Arthropoda</taxon>
        <taxon>Hexapoda</taxon>
        <taxon>Collembola</taxon>
        <taxon>Entomobryomorpha</taxon>
        <taxon>Isotomoidea</taxon>
        <taxon>Isotomidae</taxon>
        <taxon>Proisotominae</taxon>
        <taxon>Folsomia</taxon>
    </lineage>
</organism>
<dbReference type="STRING" id="158441.A0A226CWT0"/>
<reference evidence="4 5" key="1">
    <citation type="submission" date="2015-12" db="EMBL/GenBank/DDBJ databases">
        <title>The genome of Folsomia candida.</title>
        <authorList>
            <person name="Faddeeva A."/>
            <person name="Derks M.F."/>
            <person name="Anvar Y."/>
            <person name="Smit S."/>
            <person name="Van Straalen N."/>
            <person name="Roelofs D."/>
        </authorList>
    </citation>
    <scope>NUCLEOTIDE SEQUENCE [LARGE SCALE GENOMIC DNA]</scope>
    <source>
        <strain evidence="4 5">VU population</strain>
        <tissue evidence="4">Whole body</tissue>
    </source>
</reference>
<evidence type="ECO:0000313" key="5">
    <source>
        <dbReference type="Proteomes" id="UP000198287"/>
    </source>
</evidence>
<gene>
    <name evidence="4" type="ORF">Fcan01_28174</name>
</gene>
<evidence type="ECO:0000259" key="3">
    <source>
        <dbReference type="Pfam" id="PF16064"/>
    </source>
</evidence>
<comment type="caution">
    <text evidence="4">The sequence shown here is derived from an EMBL/GenBank/DDBJ whole genome shotgun (WGS) entry which is preliminary data.</text>
</comment>
<dbReference type="InterPro" id="IPR032071">
    <property type="entry name" value="DUF4806"/>
</dbReference>
<keyword evidence="1" id="KW-0175">Coiled coil</keyword>
<name>A0A226CWT0_FOLCA</name>
<dbReference type="AlphaFoldDB" id="A0A226CWT0"/>
<proteinExistence type="predicted"/>
<dbReference type="Proteomes" id="UP000198287">
    <property type="component" value="Unassembled WGS sequence"/>
</dbReference>
<dbReference type="PANTHER" id="PTHR33053">
    <property type="entry name" value="PROTEIN, PUTATIVE-RELATED"/>
    <property type="match status" value="1"/>
</dbReference>
<accession>A0A226CWT0</accession>
<dbReference type="EMBL" id="LNIX01000065">
    <property type="protein sequence ID" value="OXA37074.1"/>
    <property type="molecule type" value="Genomic_DNA"/>
</dbReference>
<sequence>MTVKNYLVVEFSTENPITVDVIPSNWLIGNTECWWPSRCDAGNLKKIRCDRTLPQPSWGKCVCRILGEFDTFKAAVEGARKAEDTSELENDPILPNKRISKNKKINSDHENDNCLSILRAHEVTATGATNEFPISLLSSPPTNLYMTSPVEGSNLLATVGGEEENNRQIIYVTTEDFLAPVGQTEVTPGTSSNTSSASAPVLRTDYVPTQGFQTTVIKHIAGIEKTLKSLERKLEKITAHLEASKINESDPPLPDFDFSSLPNFPLHSEQSLQEFDNQLELSIEKASFVQYLFEIGGETLNQTVKLIFDRIIDHDLAIGFTFTGKGKEKKPFEIYSNVNYCITGAVKKNKKLAADQKTDVSIRLTKRRKIQEACKLIELEIHNSSGNLEPQSNSQPCDEHIYNTPYNLGSQSRNTGDLHLVTSSYDRSDTVLFDNDQPFSSDDEEEDVNQLPDLKSDLRKWAITHNITGTATDDLLRILLSNFPNCSLPKSHKTLFGTVTSYNIDNIEGGKYYHFGLAKKIKFYSSLDSFSDTFDSFQLIVGIDGLPISRSSKKQFWPILVTTPLLNFNKPFIVGLYYSDNCKPNKVTEFLEPFVEECLSLARTGLEINGILRKVFVKCIVADAPARNFIKNCVTFNAYHGCDRCDQKGKWLGRVIYDRNDANLRHDQDFNVQLDTLHHTGISPLQSLGIGMVSDVVLDYMHLVCLGVTKKLLSCWRSGPLPHRLGRHDILEISERILACKRFIPSEFNRKPRPLAELEYWKATEYRTFLLYLGPLVLKGILTKEKYEHFMLLSISIRILLSTNRDWYQYARKLLVSFVEKIPTLYVPEFLVYNVHSLIHLSDDAIKFGSLNGINAFPFENFMQAIKRMLRAKNGGLITWRRDRAFILKSGDVVIIHELKGVDQLEPKAPQVKCASSEVVEQVVTEGISKTLTSTSKNVAVNATSITKDIVKTIGREALREGLHMAAHSGSDILLRSLNGAIREKIERAIKQQITDNSLLFRMLAYYHTLDCMTGQNMLGMHVKTILEKVTSSTNSEMNQVYASLSNSFVSNTKGGGELLNIYRVKSILSGLLELGKIVFQLCHELQTVLESRINSTWSIQFQWLCRKWKLSYDEQSLLEKCIEKKLEFGIVTAKLMENEISVELEGYKNIIQNDLKKISQDHESITLSQIDKHIVTMIDSLTEKVNNVLHKQIITPMADYASTKALTSLTTWAHGEDNEESQEIDLALGEKVVDCIKAIEELTRKEENDQFQEDHDVNDKEEV</sequence>
<dbReference type="OrthoDB" id="6614320at2759"/>
<keyword evidence="5" id="KW-1185">Reference proteome</keyword>
<evidence type="ECO:0000256" key="1">
    <source>
        <dbReference type="SAM" id="Coils"/>
    </source>
</evidence>
<protein>
    <recommendedName>
        <fullName evidence="3">DUF4806 domain-containing protein</fullName>
    </recommendedName>
</protein>
<feature type="coiled-coil region" evidence="1">
    <location>
        <begin position="220"/>
        <end position="247"/>
    </location>
</feature>
<dbReference type="Pfam" id="PF16064">
    <property type="entry name" value="DUF4806"/>
    <property type="match status" value="1"/>
</dbReference>
<evidence type="ECO:0000256" key="2">
    <source>
        <dbReference type="SAM" id="MobiDB-lite"/>
    </source>
</evidence>
<feature type="region of interest" description="Disordered" evidence="2">
    <location>
        <begin position="385"/>
        <end position="408"/>
    </location>
</feature>
<feature type="compositionally biased region" description="Polar residues" evidence="2">
    <location>
        <begin position="385"/>
        <end position="396"/>
    </location>
</feature>